<accession>A0A0U5EQF2</accession>
<dbReference type="CDD" id="cd04186">
    <property type="entry name" value="GT_2_like_c"/>
    <property type="match status" value="1"/>
</dbReference>
<keyword evidence="3" id="KW-1185">Reference proteome</keyword>
<dbReference type="Gene3D" id="3.90.550.10">
    <property type="entry name" value="Spore Coat Polysaccharide Biosynthesis Protein SpsA, Chain A"/>
    <property type="match status" value="1"/>
</dbReference>
<sequence>MMVHSDTKKSFDWSEFDFDWYKTKYNHVLNFLNVTSEDDVREFYDRFGGALQHSPNSFFDEQWYTQRYADVREQVCSGQFKSGFDHYCKVGFWDKSPHWLFDEDYYRRKFLDFSRDDIERNGFRNGYDHYLKQGSRLNCPSSPFFDPVVFLAEAPDFVVEPDEGAYISFLKAFPDNVLHDKKLSWYFDPVWYLETYPDLEKAAVHWQGPLHHYLTNPTPEAFNPNAFFSEQFYAQAYEDVAGAVKHGAFRNCYEHFVKNGQYELRQPAQDVNLRVYAENPKVKSEIASQRYPSFFVHYMVHGGVVEEGGYSSEEREFISKAVYQEMCRIRLPLLLRGGLDFSYDHPELSVIMVAHNNFAMTMTALNSLRENFGGQIQVVLVDSGSSDEIRHIERHVRGINVIRTLGNVGFLQGCNAALQHVQADFTLYLNNDLELMPRAIETALARFVKEPQAGAVGAKLVRTNGLLQEAGSIVWKNGSVCGYLRDESPDCPEANYVRSVDFCSGAFLMVRTDLLHSLNGFLDDYAPAYFEETDLCVRIRRHGWDVIYDPGVVILHYEYGTSGTIESVHMMQRNQGLFTEKNANYIASRYPRNAQKDLLARSARSFDKRVLFLEDFLPFRHLGSGFTRSNDIMTVMVRDLNCHVTAYPIFRPLGMTEDIYTGFPDRAEVMWNKGLEDLAGFLNSRPGYYDVIWIARTHNLDRLAPVFAECAAALAGSKIVLDTEAVAAPRELQKWVLKGETPQHTLDELLQKEFRAAWYVNRFVAVNQKDASILRRLGHSDVHVLGHLQQARRFTPGFKERQDILFIGAIHDTDSPNLDSLIWFVSEVLPKLDSKLPQDVKFRICGYLNPEVDVSRLLLNPRVEIVGRVPEVSPYYDTHRIFVAPTRFAGGIPYKIHEAAAHGLPIVASDILCEQVGWQAGEDMLAPATGNAASFADAIVSLYEERELWQKLRYNALRRIARENNAEAYTHEIRNILSQFPQRSGNKVEGFPVTS</sequence>
<feature type="domain" description="Glycosyltransferase 2-like" evidence="1">
    <location>
        <begin position="349"/>
        <end position="463"/>
    </location>
</feature>
<reference evidence="3" key="1">
    <citation type="submission" date="2014-09" db="EMBL/GenBank/DDBJ databases">
        <authorList>
            <person name="Illeghems K.G."/>
        </authorList>
    </citation>
    <scope>NUCLEOTIDE SEQUENCE [LARGE SCALE GENOMIC DNA]</scope>
    <source>
        <strain evidence="3">108B</strain>
    </source>
</reference>
<keyword evidence="2" id="KW-0808">Transferase</keyword>
<name>A0A0U5EQF2_9PROT</name>
<dbReference type="Pfam" id="PF00535">
    <property type="entry name" value="Glycos_transf_2"/>
    <property type="match status" value="1"/>
</dbReference>
<organism evidence="2 3">
    <name type="scientific">Acetobacter senegalensis</name>
    <dbReference type="NCBI Taxonomy" id="446692"/>
    <lineage>
        <taxon>Bacteria</taxon>
        <taxon>Pseudomonadati</taxon>
        <taxon>Pseudomonadota</taxon>
        <taxon>Alphaproteobacteria</taxon>
        <taxon>Acetobacterales</taxon>
        <taxon>Acetobacteraceae</taxon>
        <taxon>Acetobacter</taxon>
    </lineage>
</organism>
<protein>
    <submittedName>
        <fullName evidence="2">Glycosyltransferase</fullName>
        <ecNumber evidence="2">2.4.1.-</ecNumber>
    </submittedName>
</protein>
<dbReference type="PANTHER" id="PTHR43179">
    <property type="entry name" value="RHAMNOSYLTRANSFERASE WBBL"/>
    <property type="match status" value="1"/>
</dbReference>
<dbReference type="InterPro" id="IPR029044">
    <property type="entry name" value="Nucleotide-diphossugar_trans"/>
</dbReference>
<dbReference type="SUPFAM" id="SSF53448">
    <property type="entry name" value="Nucleotide-diphospho-sugar transferases"/>
    <property type="match status" value="1"/>
</dbReference>
<dbReference type="InterPro" id="IPR001173">
    <property type="entry name" value="Glyco_trans_2-like"/>
</dbReference>
<proteinExistence type="predicted"/>
<evidence type="ECO:0000313" key="2">
    <source>
        <dbReference type="EMBL" id="CEF39641.1"/>
    </source>
</evidence>
<dbReference type="CDD" id="cd03801">
    <property type="entry name" value="GT4_PimA-like"/>
    <property type="match status" value="1"/>
</dbReference>
<keyword evidence="2" id="KW-0328">Glycosyltransferase</keyword>
<dbReference type="GO" id="GO:0016757">
    <property type="term" value="F:glycosyltransferase activity"/>
    <property type="evidence" value="ECO:0007669"/>
    <property type="project" value="UniProtKB-KW"/>
</dbReference>
<dbReference type="PANTHER" id="PTHR43179:SF7">
    <property type="entry name" value="RHAMNOSYLTRANSFERASE WBBL"/>
    <property type="match status" value="1"/>
</dbReference>
<dbReference type="Gene3D" id="3.40.50.2000">
    <property type="entry name" value="Glycogen Phosphorylase B"/>
    <property type="match status" value="1"/>
</dbReference>
<dbReference type="EMBL" id="LN606600">
    <property type="protein sequence ID" value="CEF39641.1"/>
    <property type="molecule type" value="Genomic_DNA"/>
</dbReference>
<dbReference type="SUPFAM" id="SSF53756">
    <property type="entry name" value="UDP-Glycosyltransferase/glycogen phosphorylase"/>
    <property type="match status" value="1"/>
</dbReference>
<dbReference type="KEGG" id="asz:ASN_196"/>
<dbReference type="Pfam" id="PF13692">
    <property type="entry name" value="Glyco_trans_1_4"/>
    <property type="match status" value="1"/>
</dbReference>
<dbReference type="Proteomes" id="UP000056109">
    <property type="component" value="Chromosome I"/>
</dbReference>
<dbReference type="AlphaFoldDB" id="A0A0U5EQF2"/>
<evidence type="ECO:0000259" key="1">
    <source>
        <dbReference type="Pfam" id="PF00535"/>
    </source>
</evidence>
<gene>
    <name evidence="2" type="ORF">ASN_196</name>
</gene>
<dbReference type="EC" id="2.4.1.-" evidence="2"/>
<evidence type="ECO:0000313" key="3">
    <source>
        <dbReference type="Proteomes" id="UP000056109"/>
    </source>
</evidence>
<dbReference type="PATRIC" id="fig|446692.3.peg.137"/>